<proteinExistence type="predicted"/>
<dbReference type="KEGG" id="slau:SLA_6862"/>
<dbReference type="InterPro" id="IPR011991">
    <property type="entry name" value="ArsR-like_HTH"/>
</dbReference>
<dbReference type="SMART" id="SM00418">
    <property type="entry name" value="HTH_ARSR"/>
    <property type="match status" value="1"/>
</dbReference>
<dbReference type="InterPro" id="IPR036390">
    <property type="entry name" value="WH_DNA-bd_sf"/>
</dbReference>
<dbReference type="InterPro" id="IPR001845">
    <property type="entry name" value="HTH_ArsR_DNA-bd_dom"/>
</dbReference>
<dbReference type="Proteomes" id="UP000217676">
    <property type="component" value="Chromosome"/>
</dbReference>
<organism evidence="3 4">
    <name type="scientific">Streptomyces laurentii</name>
    <dbReference type="NCBI Taxonomy" id="39478"/>
    <lineage>
        <taxon>Bacteria</taxon>
        <taxon>Bacillati</taxon>
        <taxon>Actinomycetota</taxon>
        <taxon>Actinomycetes</taxon>
        <taxon>Kitasatosporales</taxon>
        <taxon>Streptomycetaceae</taxon>
        <taxon>Streptomyces</taxon>
    </lineage>
</organism>
<accession>A0A169PGH5</accession>
<evidence type="ECO:0000256" key="1">
    <source>
        <dbReference type="SAM" id="MobiDB-lite"/>
    </source>
</evidence>
<protein>
    <submittedName>
        <fullName evidence="3">Transcriptional regulator, arsR family</fullName>
    </submittedName>
</protein>
<dbReference type="InterPro" id="IPR036388">
    <property type="entry name" value="WH-like_DNA-bd_sf"/>
</dbReference>
<evidence type="ECO:0000313" key="3">
    <source>
        <dbReference type="EMBL" id="BAU87728.1"/>
    </source>
</evidence>
<feature type="region of interest" description="Disordered" evidence="1">
    <location>
        <begin position="138"/>
        <end position="163"/>
    </location>
</feature>
<feature type="compositionally biased region" description="Low complexity" evidence="1">
    <location>
        <begin position="138"/>
        <end position="148"/>
    </location>
</feature>
<feature type="domain" description="HTH arsR-type" evidence="2">
    <location>
        <begin position="18"/>
        <end position="99"/>
    </location>
</feature>
<evidence type="ECO:0000313" key="4">
    <source>
        <dbReference type="Proteomes" id="UP000217676"/>
    </source>
</evidence>
<reference evidence="3 4" key="1">
    <citation type="journal article" date="2016" name="Genome Announc.">
        <title>Complete Genome Sequence of Thiostrepton-Producing Streptomyces laurentii ATCC 31255.</title>
        <authorList>
            <person name="Doi K."/>
            <person name="Fujino Y."/>
            <person name="Nagayoshi Y."/>
            <person name="Ohshima T."/>
            <person name="Ogata S."/>
        </authorList>
    </citation>
    <scope>NUCLEOTIDE SEQUENCE [LARGE SCALE GENOMIC DNA]</scope>
    <source>
        <strain evidence="3 4">ATCC 31255</strain>
    </source>
</reference>
<dbReference type="GO" id="GO:0003700">
    <property type="term" value="F:DNA-binding transcription factor activity"/>
    <property type="evidence" value="ECO:0007669"/>
    <property type="project" value="InterPro"/>
</dbReference>
<dbReference type="CDD" id="cd00090">
    <property type="entry name" value="HTH_ARSR"/>
    <property type="match status" value="1"/>
</dbReference>
<dbReference type="Pfam" id="PF12840">
    <property type="entry name" value="HTH_20"/>
    <property type="match status" value="1"/>
</dbReference>
<dbReference type="SUPFAM" id="SSF46785">
    <property type="entry name" value="Winged helix' DNA-binding domain"/>
    <property type="match status" value="1"/>
</dbReference>
<dbReference type="EMBL" id="AP017424">
    <property type="protein sequence ID" value="BAU87728.1"/>
    <property type="molecule type" value="Genomic_DNA"/>
</dbReference>
<dbReference type="Gene3D" id="1.10.10.10">
    <property type="entry name" value="Winged helix-like DNA-binding domain superfamily/Winged helix DNA-binding domain"/>
    <property type="match status" value="1"/>
</dbReference>
<name>A0A169PGH5_STRLU</name>
<gene>
    <name evidence="3" type="ORF">SLA_6862</name>
</gene>
<dbReference type="AlphaFoldDB" id="A0A169PGH5"/>
<evidence type="ECO:0000259" key="2">
    <source>
        <dbReference type="SMART" id="SM00418"/>
    </source>
</evidence>
<keyword evidence="4" id="KW-1185">Reference proteome</keyword>
<sequence>MADDADARVIVREVDDVETLKALSDPLRLAILRAMMSDVQAAHRVKDIARLLDQPPTRLYRHIKVLESAGLIKVAQTRMVSGIQESQYQVAQFALRLSRDLLAAPGNAGDLADAFAATLNDFRDRLVRDVISGRFQPEPEAAAEESGAGESGAGAGAADKPDPLGPMVVALDRRLSPERATEFRSRLTALMDEFNRPDDEENAVVPVEFLLMFWAPKEPSGEPPA</sequence>